<evidence type="ECO:0000313" key="1">
    <source>
        <dbReference type="EMBL" id="ABC40430.1"/>
    </source>
</evidence>
<dbReference type="KEGG" id="vg:3882124"/>
<sequence>MREHRGERAMSEIYYKGFIIKETYGERNIEEVFKEAYESFYGVEVKVVKKELGTKRNSAAS</sequence>
<protein>
    <submittedName>
        <fullName evidence="1">Conserved phage protein</fullName>
    </submittedName>
</protein>
<dbReference type="RefSeq" id="YP_459995.1">
    <property type="nucleotide sequence ID" value="NC_007734.1"/>
</dbReference>
<reference evidence="1 2" key="1">
    <citation type="journal article" date="2006" name="J. Bacteriol.">
        <title>Detailed genomic analysis of the Wbeta and gamma phages infecting Bacillus anthracis: implications for evolution of environmental fitness and antibiotic resistance.</title>
        <authorList>
            <person name="Schuch R."/>
            <person name="Fischetti V.A."/>
        </authorList>
    </citation>
    <scope>NUCLEOTIDE SEQUENCE</scope>
</reference>
<keyword evidence="2" id="KW-1185">Reference proteome</keyword>
<proteinExistence type="predicted"/>
<dbReference type="Proteomes" id="UP000002100">
    <property type="component" value="Segment"/>
</dbReference>
<name>Q2LIF4_9CAUD</name>
<organism evidence="1 2">
    <name type="scientific">Bacillus phage WBeta</name>
    <dbReference type="NCBI Taxonomy" id="2885908"/>
    <lineage>
        <taxon>Viruses</taxon>
        <taxon>Duplodnaviria</taxon>
        <taxon>Heunggongvirae</taxon>
        <taxon>Uroviricota</taxon>
        <taxon>Caudoviricetes</taxon>
        <taxon>Wbetavirus</taxon>
        <taxon>Wbetavirus wbeta</taxon>
    </lineage>
</organism>
<dbReference type="EMBL" id="DQ289555">
    <property type="protein sequence ID" value="ABC40430.1"/>
    <property type="molecule type" value="Genomic_DNA"/>
</dbReference>
<gene>
    <name evidence="1" type="ORF">wp31</name>
</gene>
<evidence type="ECO:0000313" key="2">
    <source>
        <dbReference type="Proteomes" id="UP000002100"/>
    </source>
</evidence>
<dbReference type="GeneID" id="3882124"/>
<accession>Q2LIF4</accession>